<dbReference type="KEGG" id="umr:103671072"/>
<comment type="subunit">
    <text evidence="8">Can self-associate. Component of the AIM2 PANoptosome complex, a multiprotein complex that drives inflammatory cell death (PANoptosis). Component of the death-induced signaling complex (DISC) composed of cell surface receptor FAS/CD95 or TNFRSF1A, adapter protein FADD and the CASP8 protease; recruitment of CASP8 to the complex is required for processing of CASP8 into the p18 and p10 subunits. Interacts (via death domain) with FAS (via death domain). Interacts directly (via DED domain) with NOL3 (via CARD domain); inhibits death-inducing signaling complex (DISC) assembly by inhibiting the increase in FAS-FADD binding induced by FAS activation. Interacts with CFLAR, PEA15 and MBD4. When phosphorylated, part of a complex containing HIPK3 and FAS. May interact with MAVS/IPS1. Interacts with MOCV v-CFLAR protein and PIDD1. Interacts with RIPK1 and TRADD. Interacts with stimulated TNFRSF10B. Interacts with DDX24.</text>
</comment>
<dbReference type="GO" id="GO:0001819">
    <property type="term" value="P:positive regulation of cytokine production"/>
    <property type="evidence" value="ECO:0007669"/>
    <property type="project" value="UniProtKB-ARBA"/>
</dbReference>
<accession>A0A8M1GL87</accession>
<dbReference type="SUPFAM" id="SSF47986">
    <property type="entry name" value="DEATH domain"/>
    <property type="match status" value="1"/>
</dbReference>
<dbReference type="GO" id="GO:0097191">
    <property type="term" value="P:extrinsic apoptotic signaling pathway"/>
    <property type="evidence" value="ECO:0007669"/>
    <property type="project" value="TreeGrafter"/>
</dbReference>
<dbReference type="GO" id="GO:0002821">
    <property type="term" value="P:positive regulation of adaptive immune response"/>
    <property type="evidence" value="ECO:0007669"/>
    <property type="project" value="UniProtKB-UniRule"/>
</dbReference>
<dbReference type="CTD" id="8772"/>
<evidence type="ECO:0000259" key="13">
    <source>
        <dbReference type="PROSITE" id="PS50168"/>
    </source>
</evidence>
<dbReference type="OrthoDB" id="100767at2759"/>
<dbReference type="GeneID" id="103671072"/>
<dbReference type="GO" id="GO:0045089">
    <property type="term" value="P:positive regulation of innate immune response"/>
    <property type="evidence" value="ECO:0007669"/>
    <property type="project" value="TreeGrafter"/>
</dbReference>
<dbReference type="InterPro" id="IPR001875">
    <property type="entry name" value="DED_dom"/>
</dbReference>
<dbReference type="Gene3D" id="1.10.533.10">
    <property type="entry name" value="Death Domain, Fas"/>
    <property type="match status" value="2"/>
</dbReference>
<dbReference type="RefSeq" id="XP_040495522.1">
    <property type="nucleotide sequence ID" value="XM_040639588.1"/>
</dbReference>
<dbReference type="GO" id="GO:2001238">
    <property type="term" value="P:positive regulation of extrinsic apoptotic signaling pathway"/>
    <property type="evidence" value="ECO:0007669"/>
    <property type="project" value="UniProtKB-ARBA"/>
</dbReference>
<evidence type="ECO:0000313" key="14">
    <source>
        <dbReference type="Proteomes" id="UP000261680"/>
    </source>
</evidence>
<keyword evidence="14" id="KW-1185">Reference proteome</keyword>
<keyword evidence="5 10" id="KW-0053">Apoptosis</keyword>
<keyword evidence="6 10" id="KW-0391">Immunity</keyword>
<reference evidence="15" key="1">
    <citation type="submission" date="2025-08" db="UniProtKB">
        <authorList>
            <consortium name="RefSeq"/>
        </authorList>
    </citation>
    <scope>IDENTIFICATION</scope>
    <source>
        <tissue evidence="15">Whole blood</tissue>
    </source>
</reference>
<dbReference type="CDD" id="cd08306">
    <property type="entry name" value="Death_FADD"/>
    <property type="match status" value="1"/>
</dbReference>
<evidence type="ECO:0000256" key="9">
    <source>
        <dbReference type="ARBA" id="ARBA00069996"/>
    </source>
</evidence>
<gene>
    <name evidence="15" type="primary">FADD</name>
</gene>
<dbReference type="Pfam" id="PF01335">
    <property type="entry name" value="DED"/>
    <property type="match status" value="1"/>
</dbReference>
<keyword evidence="4 10" id="KW-0399">Innate immunity</keyword>
<evidence type="ECO:0000256" key="8">
    <source>
        <dbReference type="ARBA" id="ARBA00066149"/>
    </source>
</evidence>
<dbReference type="CDD" id="cd08336">
    <property type="entry name" value="DED_FADD"/>
    <property type="match status" value="1"/>
</dbReference>
<dbReference type="FunFam" id="1.10.533.10:FF:000062">
    <property type="entry name" value="Fas-associated via death domain"/>
    <property type="match status" value="1"/>
</dbReference>
<dbReference type="InterPro" id="IPR049634">
    <property type="entry name" value="FADD_vert"/>
</dbReference>
<dbReference type="AlphaFoldDB" id="A0A8M1GL87"/>
<feature type="domain" description="Death" evidence="12">
    <location>
        <begin position="97"/>
        <end position="181"/>
    </location>
</feature>
<dbReference type="Pfam" id="PF00531">
    <property type="entry name" value="Death"/>
    <property type="match status" value="1"/>
</dbReference>
<evidence type="ECO:0000259" key="12">
    <source>
        <dbReference type="PROSITE" id="PS50017"/>
    </source>
</evidence>
<comment type="subcellular location">
    <subcellularLocation>
        <location evidence="1">Cytoplasm</location>
    </subcellularLocation>
</comment>
<evidence type="ECO:0000256" key="7">
    <source>
        <dbReference type="ARBA" id="ARBA00059068"/>
    </source>
</evidence>
<dbReference type="InterPro" id="IPR016729">
    <property type="entry name" value="FADD"/>
</dbReference>
<dbReference type="FunFam" id="1.10.533.10:FF:000059">
    <property type="entry name" value="Fas-associated via death domain"/>
    <property type="match status" value="1"/>
</dbReference>
<comment type="function">
    <text evidence="7 10">Apoptotic adapter molecule that recruits caspases CASP8 or CASP10 to the activated FAS/CD95 or TNFRSF1A/TNFR-1 receptors. The resulting aggregate called the death-inducing signaling complex (DISC) performs CASP8 proteolytic activation. Active CASP8 initiates the subsequent cascade of caspases mediating apoptosis. Involved in interferon-mediated antiviral immune response, playing a role in the positive regulation of interferon signaling.</text>
</comment>
<keyword evidence="3" id="KW-0597">Phosphoprotein</keyword>
<evidence type="ECO:0000256" key="2">
    <source>
        <dbReference type="ARBA" id="ARBA00022490"/>
    </source>
</evidence>
<name>A0A8M1GL87_URSMA</name>
<dbReference type="GO" id="GO:0030674">
    <property type="term" value="F:protein-macromolecule adaptor activity"/>
    <property type="evidence" value="ECO:0007669"/>
    <property type="project" value="UniProtKB-ARBA"/>
</dbReference>
<dbReference type="InterPro" id="IPR000488">
    <property type="entry name" value="Death_dom"/>
</dbReference>
<evidence type="ECO:0000256" key="11">
    <source>
        <dbReference type="SAM" id="MobiDB-lite"/>
    </source>
</evidence>
<dbReference type="SMART" id="SM00005">
    <property type="entry name" value="DEATH"/>
    <property type="match status" value="1"/>
</dbReference>
<evidence type="ECO:0000256" key="5">
    <source>
        <dbReference type="ARBA" id="ARBA00022703"/>
    </source>
</evidence>
<feature type="region of interest" description="Disordered" evidence="11">
    <location>
        <begin position="184"/>
        <end position="220"/>
    </location>
</feature>
<dbReference type="PROSITE" id="PS50168">
    <property type="entry name" value="DED"/>
    <property type="match status" value="1"/>
</dbReference>
<organism evidence="14 15">
    <name type="scientific">Ursus maritimus</name>
    <name type="common">Polar bear</name>
    <name type="synonym">Thalarctos maritimus</name>
    <dbReference type="NCBI Taxonomy" id="29073"/>
    <lineage>
        <taxon>Eukaryota</taxon>
        <taxon>Metazoa</taxon>
        <taxon>Chordata</taxon>
        <taxon>Craniata</taxon>
        <taxon>Vertebrata</taxon>
        <taxon>Euteleostomi</taxon>
        <taxon>Mammalia</taxon>
        <taxon>Eutheria</taxon>
        <taxon>Laurasiatheria</taxon>
        <taxon>Carnivora</taxon>
        <taxon>Caniformia</taxon>
        <taxon>Ursidae</taxon>
        <taxon>Ursus</taxon>
    </lineage>
</organism>
<sequence length="220" mass="24744">MDPFLVLLHSVSTGLSNDELTELKFLCRGRVGKRKLERVHSGLDLFNVLLEQNELDSEHTELLRELLVSLRRQDLLQRLDNFEAGAAGRAPPEERDLRAAFDIICDNVGKDWRRLARHLKVTDAKIDAIEEKYPRNLTEQVRESLRVWKSTKTEEATVSHLVRVLRACQLNLVADLIVEHQQAQGLENENENESSTGGGGSISVSLTSWDSDGPALGAPW</sequence>
<dbReference type="GO" id="GO:0005123">
    <property type="term" value="F:death receptor binding"/>
    <property type="evidence" value="ECO:0007669"/>
    <property type="project" value="TreeGrafter"/>
</dbReference>
<dbReference type="GO" id="GO:0005737">
    <property type="term" value="C:cytoplasm"/>
    <property type="evidence" value="ECO:0007669"/>
    <property type="project" value="UniProtKB-SubCell"/>
</dbReference>
<dbReference type="Proteomes" id="UP000261680">
    <property type="component" value="Unplaced"/>
</dbReference>
<evidence type="ECO:0000256" key="1">
    <source>
        <dbReference type="ARBA" id="ARBA00004496"/>
    </source>
</evidence>
<evidence type="ECO:0000256" key="6">
    <source>
        <dbReference type="ARBA" id="ARBA00022859"/>
    </source>
</evidence>
<feature type="domain" description="DED" evidence="13">
    <location>
        <begin position="3"/>
        <end position="81"/>
    </location>
</feature>
<dbReference type="GO" id="GO:0089720">
    <property type="term" value="F:caspase binding"/>
    <property type="evidence" value="ECO:0007669"/>
    <property type="project" value="TreeGrafter"/>
</dbReference>
<dbReference type="PROSITE" id="PS50017">
    <property type="entry name" value="DEATH_DOMAIN"/>
    <property type="match status" value="1"/>
</dbReference>
<dbReference type="PIRSF" id="PIRSF018586">
    <property type="entry name" value="FADD"/>
    <property type="match status" value="1"/>
</dbReference>
<dbReference type="SMART" id="SM00031">
    <property type="entry name" value="DED"/>
    <property type="match status" value="1"/>
</dbReference>
<dbReference type="InterPro" id="IPR011029">
    <property type="entry name" value="DEATH-like_dom_sf"/>
</dbReference>
<dbReference type="PANTHER" id="PTHR15077:SF10">
    <property type="entry name" value="FAS-ASSOCIATED DEATH DOMAIN PROTEIN"/>
    <property type="match status" value="1"/>
</dbReference>
<protein>
    <recommendedName>
        <fullName evidence="9 10">FAS-associated death domain protein</fullName>
    </recommendedName>
    <alternativeName>
        <fullName evidence="10">FAS-associating death domain-containing protein</fullName>
    </alternativeName>
</protein>
<proteinExistence type="predicted"/>
<dbReference type="GO" id="GO:0045087">
    <property type="term" value="P:innate immune response"/>
    <property type="evidence" value="ECO:0007669"/>
    <property type="project" value="UniProtKB-KW"/>
</dbReference>
<evidence type="ECO:0000256" key="3">
    <source>
        <dbReference type="ARBA" id="ARBA00022553"/>
    </source>
</evidence>
<dbReference type="GO" id="GO:0031265">
    <property type="term" value="C:CD95 death-inducing signaling complex"/>
    <property type="evidence" value="ECO:0007669"/>
    <property type="project" value="TreeGrafter"/>
</dbReference>
<evidence type="ECO:0000313" key="15">
    <source>
        <dbReference type="RefSeq" id="XP_040495522.1"/>
    </source>
</evidence>
<evidence type="ECO:0000256" key="10">
    <source>
        <dbReference type="PIRNR" id="PIRNR018586"/>
    </source>
</evidence>
<dbReference type="PANTHER" id="PTHR15077">
    <property type="entry name" value="FAS-ASSOCIATING DEATH DOMAIN-CONTAINING PROTEIN FADD"/>
    <property type="match status" value="1"/>
</dbReference>
<evidence type="ECO:0000256" key="4">
    <source>
        <dbReference type="ARBA" id="ARBA00022588"/>
    </source>
</evidence>
<keyword evidence="2" id="KW-0963">Cytoplasm</keyword>